<evidence type="ECO:0000256" key="10">
    <source>
        <dbReference type="ARBA" id="ARBA00023242"/>
    </source>
</evidence>
<keyword evidence="9 11" id="KW-0675">Receptor</keyword>
<reference evidence="15" key="1">
    <citation type="submission" date="2017-10" db="EMBL/GenBank/DDBJ databases">
        <title>Rapid genome shrinkage in a self-fertile nematode reveals novel sperm competition proteins.</title>
        <authorList>
            <person name="Yin D."/>
            <person name="Schwarz E.M."/>
            <person name="Thomas C.G."/>
            <person name="Felde R.L."/>
            <person name="Korf I.F."/>
            <person name="Cutter A.D."/>
            <person name="Schartner C.M."/>
            <person name="Ralston E.J."/>
            <person name="Meyer B.J."/>
            <person name="Haag E.S."/>
        </authorList>
    </citation>
    <scope>NUCLEOTIDE SEQUENCE [LARGE SCALE GENOMIC DNA]</scope>
    <source>
        <strain evidence="15">JU1422</strain>
    </source>
</reference>
<evidence type="ECO:0000256" key="2">
    <source>
        <dbReference type="ARBA" id="ARBA00005993"/>
    </source>
</evidence>
<sequence>MSMDSDIPSIDSDYLPLDLATPITSTSLAVAKHTEKCTVCGKPAFCYNYGVLTCNACKMFFRRVEVDQITYTCKYWNKCYEGHAFVDALAGSPRCRACRYQRCVDVGMKYIQPGKPELELSNKIEENLTSLIGDLLFLDARRRHKIFNFYTSENPTLREMITRGKGSRMVLKRENQTVQLHEWSFLGLYSAVELFLSLDFMEHIRDEDKIVLIKNYALQSMVFFSAMRSYIGNMDKVVNPDSSDVYPEGMYQLTIFSRTFLNGIRSRLVARCIELKLTNEEHVLLNMLLFCNPVHEVSEETRTIITSRQRVYSSALFKYCFLTYQQNGPSRFADLLSLCHVMNKQVEDINYLTTLFPLYMPNTTYKQLFVDVCHST</sequence>
<dbReference type="Gene3D" id="3.30.50.10">
    <property type="entry name" value="Erythroid Transcription Factor GATA-1, subunit A"/>
    <property type="match status" value="1"/>
</dbReference>
<dbReference type="SMART" id="SM00430">
    <property type="entry name" value="HOLI"/>
    <property type="match status" value="1"/>
</dbReference>
<dbReference type="Proteomes" id="UP000230233">
    <property type="component" value="Chromosome V"/>
</dbReference>
<evidence type="ECO:0000256" key="6">
    <source>
        <dbReference type="ARBA" id="ARBA00023015"/>
    </source>
</evidence>
<comment type="subcellular location">
    <subcellularLocation>
        <location evidence="1 11">Nucleus</location>
    </subcellularLocation>
</comment>
<dbReference type="STRING" id="1611254.A0A2G5TBQ5"/>
<evidence type="ECO:0000256" key="9">
    <source>
        <dbReference type="ARBA" id="ARBA00023170"/>
    </source>
</evidence>
<evidence type="ECO:0000313" key="14">
    <source>
        <dbReference type="EMBL" id="PIC24629.1"/>
    </source>
</evidence>
<evidence type="ECO:0008006" key="16">
    <source>
        <dbReference type="Google" id="ProtNLM"/>
    </source>
</evidence>
<keyword evidence="8 11" id="KW-0804">Transcription</keyword>
<keyword evidence="7 11" id="KW-0238">DNA-binding</keyword>
<dbReference type="InterPro" id="IPR001628">
    <property type="entry name" value="Znf_hrmn_rcpt"/>
</dbReference>
<evidence type="ECO:0000256" key="7">
    <source>
        <dbReference type="ARBA" id="ARBA00023125"/>
    </source>
</evidence>
<dbReference type="OrthoDB" id="5778501at2759"/>
<keyword evidence="10 11" id="KW-0539">Nucleus</keyword>
<keyword evidence="15" id="KW-1185">Reference proteome</keyword>
<proteinExistence type="inferred from homology"/>
<evidence type="ECO:0000259" key="13">
    <source>
        <dbReference type="PROSITE" id="PS51843"/>
    </source>
</evidence>
<evidence type="ECO:0000256" key="1">
    <source>
        <dbReference type="ARBA" id="ARBA00004123"/>
    </source>
</evidence>
<evidence type="ECO:0000313" key="15">
    <source>
        <dbReference type="Proteomes" id="UP000230233"/>
    </source>
</evidence>
<dbReference type="PANTHER" id="PTHR45886:SF16">
    <property type="entry name" value="NUCLEAR HORMONE RECEPTOR FAMILY"/>
    <property type="match status" value="1"/>
</dbReference>
<feature type="domain" description="NR LBD" evidence="13">
    <location>
        <begin position="149"/>
        <end position="375"/>
    </location>
</feature>
<dbReference type="EMBL" id="PDUG01000005">
    <property type="protein sequence ID" value="PIC24629.1"/>
    <property type="molecule type" value="Genomic_DNA"/>
</dbReference>
<evidence type="ECO:0000256" key="3">
    <source>
        <dbReference type="ARBA" id="ARBA00022723"/>
    </source>
</evidence>
<dbReference type="Pfam" id="PF00105">
    <property type="entry name" value="zf-C4"/>
    <property type="match status" value="1"/>
</dbReference>
<comment type="caution">
    <text evidence="14">The sequence shown here is derived from an EMBL/GenBank/DDBJ whole genome shotgun (WGS) entry which is preliminary data.</text>
</comment>
<organism evidence="14 15">
    <name type="scientific">Caenorhabditis nigoni</name>
    <dbReference type="NCBI Taxonomy" id="1611254"/>
    <lineage>
        <taxon>Eukaryota</taxon>
        <taxon>Metazoa</taxon>
        <taxon>Ecdysozoa</taxon>
        <taxon>Nematoda</taxon>
        <taxon>Chromadorea</taxon>
        <taxon>Rhabditida</taxon>
        <taxon>Rhabditina</taxon>
        <taxon>Rhabditomorpha</taxon>
        <taxon>Rhabditoidea</taxon>
        <taxon>Rhabditidae</taxon>
        <taxon>Peloderinae</taxon>
        <taxon>Caenorhabditis</taxon>
    </lineage>
</organism>
<keyword evidence="6 11" id="KW-0805">Transcription regulation</keyword>
<dbReference type="GO" id="GO:0000978">
    <property type="term" value="F:RNA polymerase II cis-regulatory region sequence-specific DNA binding"/>
    <property type="evidence" value="ECO:0007669"/>
    <property type="project" value="InterPro"/>
</dbReference>
<dbReference type="PROSITE" id="PS51843">
    <property type="entry name" value="NR_LBD"/>
    <property type="match status" value="1"/>
</dbReference>
<dbReference type="SUPFAM" id="SSF57716">
    <property type="entry name" value="Glucocorticoid receptor-like (DNA-binding domain)"/>
    <property type="match status" value="1"/>
</dbReference>
<dbReference type="InterPro" id="IPR000536">
    <property type="entry name" value="Nucl_hrmn_rcpt_lig-bd"/>
</dbReference>
<keyword evidence="3 11" id="KW-0479">Metal-binding</keyword>
<accession>A0A2G5TBQ5</accession>
<dbReference type="InterPro" id="IPR013088">
    <property type="entry name" value="Znf_NHR/GATA"/>
</dbReference>
<evidence type="ECO:0000259" key="12">
    <source>
        <dbReference type="PROSITE" id="PS51030"/>
    </source>
</evidence>
<evidence type="ECO:0000256" key="8">
    <source>
        <dbReference type="ARBA" id="ARBA00023163"/>
    </source>
</evidence>
<evidence type="ECO:0000256" key="5">
    <source>
        <dbReference type="ARBA" id="ARBA00022833"/>
    </source>
</evidence>
<keyword evidence="5 11" id="KW-0862">Zinc</keyword>
<dbReference type="GO" id="GO:0008270">
    <property type="term" value="F:zinc ion binding"/>
    <property type="evidence" value="ECO:0007669"/>
    <property type="project" value="UniProtKB-KW"/>
</dbReference>
<dbReference type="Gene3D" id="1.10.565.10">
    <property type="entry name" value="Retinoid X Receptor"/>
    <property type="match status" value="1"/>
</dbReference>
<dbReference type="GO" id="GO:0003700">
    <property type="term" value="F:DNA-binding transcription factor activity"/>
    <property type="evidence" value="ECO:0007669"/>
    <property type="project" value="InterPro"/>
</dbReference>
<evidence type="ECO:0000256" key="11">
    <source>
        <dbReference type="RuleBase" id="RU004334"/>
    </source>
</evidence>
<dbReference type="SUPFAM" id="SSF48508">
    <property type="entry name" value="Nuclear receptor ligand-binding domain"/>
    <property type="match status" value="1"/>
</dbReference>
<dbReference type="PROSITE" id="PS00031">
    <property type="entry name" value="NUCLEAR_REC_DBD_1"/>
    <property type="match status" value="1"/>
</dbReference>
<evidence type="ECO:0000256" key="4">
    <source>
        <dbReference type="ARBA" id="ARBA00022771"/>
    </source>
</evidence>
<dbReference type="SMART" id="SM00399">
    <property type="entry name" value="ZnF_C4"/>
    <property type="match status" value="1"/>
</dbReference>
<dbReference type="AlphaFoldDB" id="A0A2G5TBQ5"/>
<dbReference type="Pfam" id="PF00104">
    <property type="entry name" value="Hormone_recep"/>
    <property type="match status" value="1"/>
</dbReference>
<dbReference type="PROSITE" id="PS51030">
    <property type="entry name" value="NUCLEAR_REC_DBD_2"/>
    <property type="match status" value="1"/>
</dbReference>
<dbReference type="PRINTS" id="PR00047">
    <property type="entry name" value="STROIDFINGER"/>
</dbReference>
<name>A0A2G5TBQ5_9PELO</name>
<dbReference type="InterPro" id="IPR049636">
    <property type="entry name" value="HNF4-like_DBD"/>
</dbReference>
<protein>
    <recommendedName>
        <fullName evidence="16">Nuclear receptor domain-containing protein</fullName>
    </recommendedName>
</protein>
<dbReference type="GO" id="GO:0005634">
    <property type="term" value="C:nucleus"/>
    <property type="evidence" value="ECO:0007669"/>
    <property type="project" value="UniProtKB-SubCell"/>
</dbReference>
<gene>
    <name evidence="14" type="primary">Cnig_chr_V.g17887</name>
    <name evidence="14" type="ORF">B9Z55_017887</name>
</gene>
<dbReference type="PANTHER" id="PTHR45886">
    <property type="entry name" value="NUCLEAR HORMONE RECEPTOR FAMILY-RELATED-RELATED"/>
    <property type="match status" value="1"/>
</dbReference>
<keyword evidence="4 11" id="KW-0863">Zinc-finger</keyword>
<feature type="domain" description="Nuclear receptor" evidence="12">
    <location>
        <begin position="34"/>
        <end position="115"/>
    </location>
</feature>
<dbReference type="InterPro" id="IPR035500">
    <property type="entry name" value="NHR-like_dom_sf"/>
</dbReference>
<dbReference type="CDD" id="cd06960">
    <property type="entry name" value="NR_DBD_HNF4A"/>
    <property type="match status" value="1"/>
</dbReference>
<comment type="similarity">
    <text evidence="2 11">Belongs to the nuclear hormone receptor family.</text>
</comment>